<gene>
    <name evidence="1" type="ORF">CIPAW_16G049200</name>
</gene>
<reference evidence="1" key="1">
    <citation type="submission" date="2020-12" db="EMBL/GenBank/DDBJ databases">
        <title>WGS assembly of Carya illinoinensis cv. Pawnee.</title>
        <authorList>
            <person name="Platts A."/>
            <person name="Shu S."/>
            <person name="Wright S."/>
            <person name="Barry K."/>
            <person name="Edger P."/>
            <person name="Pires J.C."/>
            <person name="Schmutz J."/>
        </authorList>
    </citation>
    <scope>NUCLEOTIDE SEQUENCE</scope>
    <source>
        <tissue evidence="1">Leaf</tissue>
    </source>
</reference>
<dbReference type="Proteomes" id="UP000811609">
    <property type="component" value="Chromosome 16"/>
</dbReference>
<keyword evidence="2" id="KW-1185">Reference proteome</keyword>
<dbReference type="EMBL" id="CM031824">
    <property type="protein sequence ID" value="KAG6624743.1"/>
    <property type="molecule type" value="Genomic_DNA"/>
</dbReference>
<evidence type="ECO:0000313" key="1">
    <source>
        <dbReference type="EMBL" id="KAG6624743.1"/>
    </source>
</evidence>
<name>A0A8T1N7M8_CARIL</name>
<comment type="caution">
    <text evidence="1">The sequence shown here is derived from an EMBL/GenBank/DDBJ whole genome shotgun (WGS) entry which is preliminary data.</text>
</comment>
<evidence type="ECO:0000313" key="2">
    <source>
        <dbReference type="Proteomes" id="UP000811609"/>
    </source>
</evidence>
<dbReference type="AlphaFoldDB" id="A0A8T1N7M8"/>
<organism evidence="1 2">
    <name type="scientific">Carya illinoinensis</name>
    <name type="common">Pecan</name>
    <dbReference type="NCBI Taxonomy" id="32201"/>
    <lineage>
        <taxon>Eukaryota</taxon>
        <taxon>Viridiplantae</taxon>
        <taxon>Streptophyta</taxon>
        <taxon>Embryophyta</taxon>
        <taxon>Tracheophyta</taxon>
        <taxon>Spermatophyta</taxon>
        <taxon>Magnoliopsida</taxon>
        <taxon>eudicotyledons</taxon>
        <taxon>Gunneridae</taxon>
        <taxon>Pentapetalae</taxon>
        <taxon>rosids</taxon>
        <taxon>fabids</taxon>
        <taxon>Fagales</taxon>
        <taxon>Juglandaceae</taxon>
        <taxon>Carya</taxon>
    </lineage>
</organism>
<accession>A0A8T1N7M8</accession>
<protein>
    <submittedName>
        <fullName evidence="1">Uncharacterized protein</fullName>
    </submittedName>
</protein>
<sequence length="47" mass="5339">MWVFDYFLSLERVPAPPETKASQYIEAVYGGYVGDWRLSSLVPAESL</sequence>
<proteinExistence type="predicted"/>